<dbReference type="InterPro" id="IPR008271">
    <property type="entry name" value="Ser/Thr_kinase_AS"/>
</dbReference>
<dbReference type="Gene3D" id="1.10.510.10">
    <property type="entry name" value="Transferase(Phosphotransferase) domain 1"/>
    <property type="match status" value="1"/>
</dbReference>
<keyword evidence="3" id="KW-0067">ATP-binding</keyword>
<dbReference type="GO" id="GO:0006397">
    <property type="term" value="P:mRNA processing"/>
    <property type="evidence" value="ECO:0007669"/>
    <property type="project" value="InterPro"/>
</dbReference>
<evidence type="ECO:0000256" key="2">
    <source>
        <dbReference type="ARBA" id="ARBA00022741"/>
    </source>
</evidence>
<dbReference type="GO" id="GO:0005524">
    <property type="term" value="F:ATP binding"/>
    <property type="evidence" value="ECO:0007669"/>
    <property type="project" value="UniProtKB-KW"/>
</dbReference>
<keyword evidence="5" id="KW-1133">Transmembrane helix</keyword>
<name>A0AAV9J2C2_CYACA</name>
<evidence type="ECO:0000313" key="9">
    <source>
        <dbReference type="Proteomes" id="UP001301350"/>
    </source>
</evidence>
<gene>
    <name evidence="8" type="ORF">CDCA_CDCA20G4763</name>
</gene>
<keyword evidence="9" id="KW-1185">Reference proteome</keyword>
<dbReference type="InterPro" id="IPR000719">
    <property type="entry name" value="Prot_kinase_dom"/>
</dbReference>
<dbReference type="EMBL" id="JANCYW010000020">
    <property type="protein sequence ID" value="KAK4538738.1"/>
    <property type="molecule type" value="Genomic_DNA"/>
</dbReference>
<evidence type="ECO:0000256" key="4">
    <source>
        <dbReference type="SAM" id="MobiDB-lite"/>
    </source>
</evidence>
<dbReference type="InterPro" id="IPR010513">
    <property type="entry name" value="KEN_dom"/>
</dbReference>
<protein>
    <recommendedName>
        <fullName evidence="10">Protein kinase domain-containing protein</fullName>
    </recommendedName>
</protein>
<evidence type="ECO:0008006" key="10">
    <source>
        <dbReference type="Google" id="ProtNLM"/>
    </source>
</evidence>
<dbReference type="InterPro" id="IPR045133">
    <property type="entry name" value="IRE1/2-like"/>
</dbReference>
<feature type="region of interest" description="Disordered" evidence="4">
    <location>
        <begin position="911"/>
        <end position="999"/>
    </location>
</feature>
<dbReference type="Proteomes" id="UP001301350">
    <property type="component" value="Unassembled WGS sequence"/>
</dbReference>
<dbReference type="InterPro" id="IPR038357">
    <property type="entry name" value="KEN_sf"/>
</dbReference>
<feature type="compositionally biased region" description="Low complexity" evidence="4">
    <location>
        <begin position="555"/>
        <end position="574"/>
    </location>
</feature>
<keyword evidence="5" id="KW-0472">Membrane</keyword>
<evidence type="ECO:0000256" key="1">
    <source>
        <dbReference type="ARBA" id="ARBA00022729"/>
    </source>
</evidence>
<evidence type="ECO:0000259" key="6">
    <source>
        <dbReference type="PROSITE" id="PS50011"/>
    </source>
</evidence>
<evidence type="ECO:0000313" key="8">
    <source>
        <dbReference type="EMBL" id="KAK4538738.1"/>
    </source>
</evidence>
<feature type="compositionally biased region" description="Basic and acidic residues" evidence="4">
    <location>
        <begin position="975"/>
        <end position="989"/>
    </location>
</feature>
<feature type="transmembrane region" description="Helical" evidence="5">
    <location>
        <begin position="323"/>
        <end position="345"/>
    </location>
</feature>
<evidence type="ECO:0000259" key="7">
    <source>
        <dbReference type="PROSITE" id="PS51392"/>
    </source>
</evidence>
<feature type="domain" description="KEN" evidence="7">
    <location>
        <begin position="664"/>
        <end position="832"/>
    </location>
</feature>
<dbReference type="PANTHER" id="PTHR13954">
    <property type="entry name" value="IRE1-RELATED"/>
    <property type="match status" value="1"/>
</dbReference>
<evidence type="ECO:0000256" key="5">
    <source>
        <dbReference type="SAM" id="Phobius"/>
    </source>
</evidence>
<organism evidence="8 9">
    <name type="scientific">Cyanidium caldarium</name>
    <name type="common">Red alga</name>
    <dbReference type="NCBI Taxonomy" id="2771"/>
    <lineage>
        <taxon>Eukaryota</taxon>
        <taxon>Rhodophyta</taxon>
        <taxon>Bangiophyceae</taxon>
        <taxon>Cyanidiales</taxon>
        <taxon>Cyanidiaceae</taxon>
        <taxon>Cyanidium</taxon>
    </lineage>
</organism>
<dbReference type="PROSITE" id="PS50011">
    <property type="entry name" value="PROTEIN_KINASE_DOM"/>
    <property type="match status" value="1"/>
</dbReference>
<reference evidence="8 9" key="1">
    <citation type="submission" date="2022-07" db="EMBL/GenBank/DDBJ databases">
        <title>Genome-wide signatures of adaptation to extreme environments.</title>
        <authorList>
            <person name="Cho C.H."/>
            <person name="Yoon H.S."/>
        </authorList>
    </citation>
    <scope>NUCLEOTIDE SEQUENCE [LARGE SCALE GENOMIC DNA]</scope>
    <source>
        <strain evidence="8 9">DBV 063 E5</strain>
    </source>
</reference>
<evidence type="ECO:0000256" key="3">
    <source>
        <dbReference type="ARBA" id="ARBA00022840"/>
    </source>
</evidence>
<sequence>MDPVSGARNWNAQYAEYDMYLMDDAERGLQNTMRRHGQQWGPMEGAAVASANEPATVVKEDAGRIGAYPGTLRAAPTYEAVLSSDSRSIAVRNCRSGRVVWRALLPSAVLAVKGIGDLALSMEDPGALADVGGSQALLPAGADAAVPATLSGAAAGMRGASVPSVAEEVCVPGSSDLYDVLQPQRRGNAYTPLSGRTPDSAPVEGSGLLLLALFLLALGAAAAGFVLWTMHRFRPNIRYWPGRIATADTSLRARDTHTQSMDAAVATETELSRETAVKRKHRKKGRLKAVADATAPAPLSPSLQLGVGADADVPPGYTRIGRLLLSSVILGLGSHGTTVFEGLLLPGRRRVAIKRLLRSFYKIARREIGVLIELDESCQHILRYYAMEEGGEFIYVALELCDGSLEDRVQRRLPPSTVCPPYRNMDAALVAAVSVERAVDGIADDPRQHHDHVAADAARPCGPPRTTVRALHGLLLGLTELHDHGIVHRDLKPANVLLALGTDDVVKIGDVGLAKRLDRGRDSFTAHDTMAGTVGWRPPEVLRHSGQSRVGVPDATTAASSSSSSSGVPAADMPPDAEPPSRLTKAIDVFSAGCVAFYLLTGGLHPFGQLLFERDANILSGTVDVGALRSWPEAYDWVMSMLQHAPERRPPVAYLLAHPFFWSRAKRLQFLTDVSDVIFEGVGYRHLRGELDRDANTLILGSNHNWTLFIDTCVLLSLRGRSYSGSSVMDLLRLMRNKRVHFREQSEEVRRVLGTLPVEDEQGMDGEVVMKRVESAFGEHVFTEAMPGRPVRSHDLYSYFAERFPNLFMYVYAFVIRTGLAGDPHFARYGLQEALAFHQQWRQARGGGGEEAALFSAPWYPRSGGGGGGGGGGESWLSAEWATPGNVAKANSPAALAASLSTLSATSQASALGGNHASRGSGAHGGDGGALHESHPLWLSSSTTTCSSSPSPRAADLSVSTGGFVPVHHRRSPRRREPERGWDDGKEAVEATASTSSPARHVYSAEQFRALRGRGTADVADPRGPFLSCSLPLSLLAHPSPVWELPRRTAVGNADAAGMFSPGTPPSASMTHRT</sequence>
<dbReference type="AlphaFoldDB" id="A0AAV9J2C2"/>
<dbReference type="InterPro" id="IPR011009">
    <property type="entry name" value="Kinase-like_dom_sf"/>
</dbReference>
<dbReference type="SUPFAM" id="SSF56112">
    <property type="entry name" value="Protein kinase-like (PK-like)"/>
    <property type="match status" value="1"/>
</dbReference>
<feature type="compositionally biased region" description="Low complexity" evidence="4">
    <location>
        <begin position="940"/>
        <end position="952"/>
    </location>
</feature>
<dbReference type="PANTHER" id="PTHR13954:SF6">
    <property type="entry name" value="NON-SPECIFIC SERINE_THREONINE PROTEIN KINASE"/>
    <property type="match status" value="1"/>
</dbReference>
<dbReference type="PROSITE" id="PS51392">
    <property type="entry name" value="KEN"/>
    <property type="match status" value="1"/>
</dbReference>
<dbReference type="GO" id="GO:0004674">
    <property type="term" value="F:protein serine/threonine kinase activity"/>
    <property type="evidence" value="ECO:0007669"/>
    <property type="project" value="InterPro"/>
</dbReference>
<accession>A0AAV9J2C2</accession>
<dbReference type="SMART" id="SM00220">
    <property type="entry name" value="S_TKc"/>
    <property type="match status" value="1"/>
</dbReference>
<keyword evidence="1" id="KW-0732">Signal</keyword>
<dbReference type="GO" id="GO:0004521">
    <property type="term" value="F:RNA endonuclease activity"/>
    <property type="evidence" value="ECO:0007669"/>
    <property type="project" value="InterPro"/>
</dbReference>
<comment type="caution">
    <text evidence="8">The sequence shown here is derived from an EMBL/GenBank/DDBJ whole genome shotgun (WGS) entry which is preliminary data.</text>
</comment>
<proteinExistence type="predicted"/>
<feature type="domain" description="Protein kinase" evidence="6">
    <location>
        <begin position="324"/>
        <end position="661"/>
    </location>
</feature>
<feature type="compositionally biased region" description="Low complexity" evidence="4">
    <location>
        <begin position="911"/>
        <end position="921"/>
    </location>
</feature>
<feature type="region of interest" description="Disordered" evidence="4">
    <location>
        <begin position="535"/>
        <end position="579"/>
    </location>
</feature>
<dbReference type="Pfam" id="PF06479">
    <property type="entry name" value="Ribonuc_2-5A"/>
    <property type="match status" value="1"/>
</dbReference>
<dbReference type="GO" id="GO:1990604">
    <property type="term" value="C:IRE1-TRAF2-ASK1 complex"/>
    <property type="evidence" value="ECO:0007669"/>
    <property type="project" value="TreeGrafter"/>
</dbReference>
<dbReference type="Gene3D" id="3.30.200.20">
    <property type="entry name" value="Phosphorylase Kinase, domain 1"/>
    <property type="match status" value="1"/>
</dbReference>
<keyword evidence="2" id="KW-0547">Nucleotide-binding</keyword>
<dbReference type="GO" id="GO:0051082">
    <property type="term" value="F:unfolded protein binding"/>
    <property type="evidence" value="ECO:0007669"/>
    <property type="project" value="TreeGrafter"/>
</dbReference>
<dbReference type="PROSITE" id="PS00108">
    <property type="entry name" value="PROTEIN_KINASE_ST"/>
    <property type="match status" value="1"/>
</dbReference>
<dbReference type="GO" id="GO:0036498">
    <property type="term" value="P:IRE1-mediated unfolded protein response"/>
    <property type="evidence" value="ECO:0007669"/>
    <property type="project" value="TreeGrafter"/>
</dbReference>
<dbReference type="Gene3D" id="1.20.1440.180">
    <property type="entry name" value="KEN domain"/>
    <property type="match status" value="1"/>
</dbReference>
<feature type="transmembrane region" description="Helical" evidence="5">
    <location>
        <begin position="208"/>
        <end position="228"/>
    </location>
</feature>
<dbReference type="Pfam" id="PF00069">
    <property type="entry name" value="Pkinase"/>
    <property type="match status" value="1"/>
</dbReference>
<keyword evidence="5" id="KW-0812">Transmembrane</keyword>